<reference evidence="3 4" key="1">
    <citation type="submission" date="2016-01" db="EMBL/GenBank/DDBJ databases">
        <title>Draft Genome Sequences of Seven Thermophilic Sporeformers Isolated from Foods.</title>
        <authorList>
            <person name="Berendsen E.M."/>
            <person name="Wells-Bennik M.H."/>
            <person name="Krawcyk A.O."/>
            <person name="De Jong A."/>
            <person name="Holsappel S."/>
            <person name="Eijlander R.T."/>
            <person name="Kuipers O.P."/>
        </authorList>
    </citation>
    <scope>NUCLEOTIDE SEQUENCE [LARGE SCALE GENOMIC DNA]</scope>
    <source>
        <strain evidence="3 4">B4110</strain>
    </source>
</reference>
<dbReference type="PANTHER" id="PTHR33434:SF8">
    <property type="entry name" value="DEGV DOMAIN-CONTAINING PROTEIN SPR1019"/>
    <property type="match status" value="1"/>
</dbReference>
<dbReference type="Proteomes" id="UP000075324">
    <property type="component" value="Unassembled WGS sequence"/>
</dbReference>
<dbReference type="AlphaFoldDB" id="A0A150MNW9"/>
<comment type="function">
    <text evidence="1">May bind long-chain fatty acids, such as palmitate, and may play a role in lipid transport or fatty acid metabolism.</text>
</comment>
<comment type="caution">
    <text evidence="3">The sequence shown here is derived from an EMBL/GenBank/DDBJ whole genome shotgun (WGS) entry which is preliminary data.</text>
</comment>
<evidence type="ECO:0008006" key="5">
    <source>
        <dbReference type="Google" id="ProtNLM"/>
    </source>
</evidence>
<dbReference type="NCBIfam" id="TIGR00762">
    <property type="entry name" value="DegV"/>
    <property type="match status" value="1"/>
</dbReference>
<dbReference type="EMBL" id="LQYW01000128">
    <property type="protein sequence ID" value="KYD26153.1"/>
    <property type="molecule type" value="Genomic_DNA"/>
</dbReference>
<evidence type="ECO:0000313" key="3">
    <source>
        <dbReference type="EMBL" id="KYD26153.1"/>
    </source>
</evidence>
<dbReference type="InterPro" id="IPR003797">
    <property type="entry name" value="DegV"/>
</dbReference>
<dbReference type="SUPFAM" id="SSF82549">
    <property type="entry name" value="DAK1/DegV-like"/>
    <property type="match status" value="1"/>
</dbReference>
<sequence length="280" mass="30638">MKNVKVVTDSTVDLPKEVLQEHGIEVVPLSFTIGEEAFIDRVTITPDEFMEKMKEAEELPKSSQPSVGEFLEIYNRLGEDGSDIISIHMAGELSGTVRSAQYAATLAEANVTVVDSEFISLALGFQVLEAAQQARLGKSVEEIVSRLRDVRRCTRLYVTVDTLDNLVKGGRIGRGRALIGSLLNIKPIAALVDGMYTPIAKARSYSQMIKYLTNQFIQDISNKTIRSVGIAHADALALAERLKQSIIEATGYHQIDIVQTTPVISIHTGPGAIGLMYYAE</sequence>
<dbReference type="Pfam" id="PF02645">
    <property type="entry name" value="DegV"/>
    <property type="match status" value="1"/>
</dbReference>
<evidence type="ECO:0000256" key="1">
    <source>
        <dbReference type="ARBA" id="ARBA00003238"/>
    </source>
</evidence>
<dbReference type="PATRIC" id="fig|153151.4.peg.800"/>
<dbReference type="Gene3D" id="3.40.50.10170">
    <property type="match status" value="1"/>
</dbReference>
<dbReference type="InterPro" id="IPR043168">
    <property type="entry name" value="DegV_C"/>
</dbReference>
<organism evidence="3 4">
    <name type="scientific">Parageobacillus toebii</name>
    <dbReference type="NCBI Taxonomy" id="153151"/>
    <lineage>
        <taxon>Bacteria</taxon>
        <taxon>Bacillati</taxon>
        <taxon>Bacillota</taxon>
        <taxon>Bacilli</taxon>
        <taxon>Bacillales</taxon>
        <taxon>Anoxybacillaceae</taxon>
        <taxon>Parageobacillus</taxon>
    </lineage>
</organism>
<evidence type="ECO:0000313" key="4">
    <source>
        <dbReference type="Proteomes" id="UP000075324"/>
    </source>
</evidence>
<dbReference type="PROSITE" id="PS51482">
    <property type="entry name" value="DEGV"/>
    <property type="match status" value="1"/>
</dbReference>
<proteinExistence type="predicted"/>
<keyword evidence="2" id="KW-0446">Lipid-binding</keyword>
<gene>
    <name evidence="3" type="ORF">B4110_1733</name>
</gene>
<dbReference type="InterPro" id="IPR050270">
    <property type="entry name" value="DegV_domain_contain"/>
</dbReference>
<protein>
    <recommendedName>
        <fullName evidence="5">DegV family protein</fullName>
    </recommendedName>
</protein>
<dbReference type="RefSeq" id="WP_062678651.1">
    <property type="nucleotide sequence ID" value="NZ_LQYW01000128.1"/>
</dbReference>
<dbReference type="GO" id="GO:0008289">
    <property type="term" value="F:lipid binding"/>
    <property type="evidence" value="ECO:0007669"/>
    <property type="project" value="UniProtKB-KW"/>
</dbReference>
<evidence type="ECO:0000256" key="2">
    <source>
        <dbReference type="ARBA" id="ARBA00023121"/>
    </source>
</evidence>
<accession>A0A150MNW9</accession>
<name>A0A150MNW9_9BACL</name>
<dbReference type="Gene3D" id="3.30.1180.10">
    <property type="match status" value="1"/>
</dbReference>
<dbReference type="PANTHER" id="PTHR33434">
    <property type="entry name" value="DEGV DOMAIN-CONTAINING PROTEIN DR_1986-RELATED"/>
    <property type="match status" value="1"/>
</dbReference>